<accession>A0A7K4C0C7</accession>
<proteinExistence type="predicted"/>
<dbReference type="Proteomes" id="UP000526302">
    <property type="component" value="Unassembled WGS sequence"/>
</dbReference>
<comment type="caution">
    <text evidence="2">The sequence shown here is derived from an EMBL/GenBank/DDBJ whole genome shotgun (WGS) entry which is preliminary data.</text>
</comment>
<sequence>MIEVIFLVLVLFALIAIFWFITYKEDKTSLISLFEEKIVDDKQKLMIAERKFMQGKIRREVFEPLSGDMEREMIEKELEIFRIKQEKTISVEDKLNQLVEKMSRPTNYKKLKLAKLLKELEMIRREMSFLESKLLKREIKQNVFEFLTRKREMELIDKENQIVKIVKS</sequence>
<gene>
    <name evidence="2" type="ORF">GX950_03570</name>
</gene>
<evidence type="ECO:0000313" key="3">
    <source>
        <dbReference type="Proteomes" id="UP000526302"/>
    </source>
</evidence>
<evidence type="ECO:0000256" key="1">
    <source>
        <dbReference type="SAM" id="Phobius"/>
    </source>
</evidence>
<keyword evidence="1" id="KW-0472">Membrane</keyword>
<keyword evidence="1" id="KW-0812">Transmembrane</keyword>
<name>A0A7K4C0C7_9ARCH</name>
<dbReference type="AlphaFoldDB" id="A0A7K4C0C7"/>
<dbReference type="EMBL" id="JAAZKV010000030">
    <property type="protein sequence ID" value="NMA44861.1"/>
    <property type="molecule type" value="Genomic_DNA"/>
</dbReference>
<protein>
    <submittedName>
        <fullName evidence="2">Uncharacterized protein</fullName>
    </submittedName>
</protein>
<organism evidence="2 3">
    <name type="scientific">Candidatus Iainarchaeum sp</name>
    <dbReference type="NCBI Taxonomy" id="3101447"/>
    <lineage>
        <taxon>Archaea</taxon>
        <taxon>Candidatus Iainarchaeota</taxon>
        <taxon>Candidatus Iainarchaeia</taxon>
        <taxon>Candidatus Iainarchaeales</taxon>
        <taxon>Candidatus Iainarchaeaceae</taxon>
        <taxon>Candidatus Iainarchaeum</taxon>
    </lineage>
</organism>
<reference evidence="2 3" key="1">
    <citation type="journal article" date="2020" name="Biotechnol. Biofuels">
        <title>New insights from the biogas microbiome by comprehensive genome-resolved metagenomics of nearly 1600 species originating from multiple anaerobic digesters.</title>
        <authorList>
            <person name="Campanaro S."/>
            <person name="Treu L."/>
            <person name="Rodriguez-R L.M."/>
            <person name="Kovalovszki A."/>
            <person name="Ziels R.M."/>
            <person name="Maus I."/>
            <person name="Zhu X."/>
            <person name="Kougias P.G."/>
            <person name="Basile A."/>
            <person name="Luo G."/>
            <person name="Schluter A."/>
            <person name="Konstantinidis K.T."/>
            <person name="Angelidaki I."/>
        </authorList>
    </citation>
    <scope>NUCLEOTIDE SEQUENCE [LARGE SCALE GENOMIC DNA]</scope>
    <source>
        <strain evidence="2">AS22ysBPME_79</strain>
    </source>
</reference>
<keyword evidence="1" id="KW-1133">Transmembrane helix</keyword>
<evidence type="ECO:0000313" key="2">
    <source>
        <dbReference type="EMBL" id="NMA44861.1"/>
    </source>
</evidence>
<feature type="transmembrane region" description="Helical" evidence="1">
    <location>
        <begin position="6"/>
        <end position="23"/>
    </location>
</feature>